<protein>
    <submittedName>
        <fullName evidence="6">RNA polymerase-associated CTR9-like protein</fullName>
    </submittedName>
</protein>
<dbReference type="InterPro" id="IPR011990">
    <property type="entry name" value="TPR-like_helical_dom_sf"/>
</dbReference>
<keyword evidence="2 3" id="KW-0802">TPR repeat</keyword>
<dbReference type="EMBL" id="LHPG02000001">
    <property type="protein sequence ID" value="PRW61484.1"/>
    <property type="molecule type" value="Genomic_DNA"/>
</dbReference>
<feature type="repeat" description="TPR" evidence="3">
    <location>
        <begin position="306"/>
        <end position="339"/>
    </location>
</feature>
<dbReference type="AlphaFoldDB" id="A0A2P6U592"/>
<name>A0A2P6U592_CHLSO</name>
<feature type="repeat" description="TPR" evidence="3">
    <location>
        <begin position="162"/>
        <end position="195"/>
    </location>
</feature>
<dbReference type="PANTHER" id="PTHR14027:SF2">
    <property type="entry name" value="RNA POLYMERASE-ASSOCIATED PROTEIN CTR9 HOMOLOG"/>
    <property type="match status" value="1"/>
</dbReference>
<evidence type="ECO:0000256" key="3">
    <source>
        <dbReference type="PROSITE-ProRule" id="PRU00339"/>
    </source>
</evidence>
<evidence type="ECO:0000256" key="4">
    <source>
        <dbReference type="SAM" id="Coils"/>
    </source>
</evidence>
<evidence type="ECO:0000256" key="2">
    <source>
        <dbReference type="ARBA" id="ARBA00022803"/>
    </source>
</evidence>
<reference evidence="6 7" key="1">
    <citation type="journal article" date="2018" name="Plant J.">
        <title>Genome sequences of Chlorella sorokiniana UTEX 1602 and Micractinium conductrix SAG 241.80: implications to maltose excretion by a green alga.</title>
        <authorList>
            <person name="Arriola M.B."/>
            <person name="Velmurugan N."/>
            <person name="Zhang Y."/>
            <person name="Plunkett M.H."/>
            <person name="Hondzo H."/>
            <person name="Barney B.M."/>
        </authorList>
    </citation>
    <scope>NUCLEOTIDE SEQUENCE [LARGE SCALE GENOMIC DNA]</scope>
    <source>
        <strain evidence="7">UTEX 1602</strain>
    </source>
</reference>
<dbReference type="OrthoDB" id="343875at2759"/>
<accession>A0A2P6U592</accession>
<dbReference type="SMART" id="SM00028">
    <property type="entry name" value="TPR"/>
    <property type="match status" value="9"/>
</dbReference>
<feature type="compositionally biased region" description="Acidic residues" evidence="5">
    <location>
        <begin position="942"/>
        <end position="960"/>
    </location>
</feature>
<feature type="compositionally biased region" description="Gly residues" evidence="5">
    <location>
        <begin position="965"/>
        <end position="978"/>
    </location>
</feature>
<evidence type="ECO:0000256" key="5">
    <source>
        <dbReference type="SAM" id="MobiDB-lite"/>
    </source>
</evidence>
<dbReference type="GO" id="GO:0006355">
    <property type="term" value="P:regulation of DNA-templated transcription"/>
    <property type="evidence" value="ECO:0007669"/>
    <property type="project" value="InterPro"/>
</dbReference>
<feature type="coiled-coil region" evidence="4">
    <location>
        <begin position="838"/>
        <end position="905"/>
    </location>
</feature>
<evidence type="ECO:0000313" key="6">
    <source>
        <dbReference type="EMBL" id="PRW61484.1"/>
    </source>
</evidence>
<dbReference type="Pfam" id="PF13432">
    <property type="entry name" value="TPR_16"/>
    <property type="match status" value="1"/>
</dbReference>
<dbReference type="STRING" id="3076.A0A2P6U592"/>
<feature type="region of interest" description="Disordered" evidence="5">
    <location>
        <begin position="931"/>
        <end position="1041"/>
    </location>
</feature>
<dbReference type="GO" id="GO:0000993">
    <property type="term" value="F:RNA polymerase II complex binding"/>
    <property type="evidence" value="ECO:0007669"/>
    <property type="project" value="TreeGrafter"/>
</dbReference>
<proteinExistence type="predicted"/>
<sequence>MALVLPLNGVSLRLDPGSVSLDDLLRALRADGGAPAAAWLAAAHHLLACGRERDFEAVLSEAAEREPAPGARPPAVFPHVQALCSLAEFSAQQAAGERERRRRQELLMRATDLCHRAQRLSLEEQLPELVLGHVALVKGDTAGARKGFEKALRMRCNGRSSIAAQLALAALHFNQRNYQEALKLYKAALRACPTAPPEVRLGIAACSLKMGSTGTAELAYRRVLDMAPDCTPALLGLAVLKLHVSSDEQGVREGSQLLAEAFEQDPENPFVLLLLAHFCLRQGYADKARQLAETVQAHGGSAAMQAEAYTLLGRACHALGQLNDAYRYYQQATHLDSKLTLPRLGLAQLNVLQNEAVNAASLLESVLLDAPQWIDALEMLGRVYPKAAHKSSRQARDVVPQFKEAAQARPRNAHIWELLGDLLASLEPAGALKAYDKAIEIRRKAAAAAKGGSTEDGGADAGQLSARLLNNAAILHLRAGDAQKAFELMAQAVTLGYNLARVKEACGDLKSAEAEYKELLRQFPQYGDCCLRLACIAKARGDTKEALRWAEQATEIRAYAADALALQAGLHLEKRDYHHAKQVLDRLLEAEDGRKHETFAKLAMANLHAYSAPSSRKTDKDKLRAEVHYSHAMELYRRVLEKDEGCISAANGVGCILAEVGNMTAAKEVFLQVQEASAASSGFWRMPDAWVNLANVYLAQEQYVPAIQMYSNALRKFYDNRSAMVMLYLARAQYDADHLPEAKRTLTKALHLAPTDHQLRFNVALTLQEWAVRTLQRGKEGDPGRLPAVLRAMKELREAHRFFTYLHGLGKASGLNPEILKHHINFVAKTHEDARVPLEKAQQKVAEAAEKEQRLRERAEKDKERRELEEEQRQILEAAARRKLEEEAQRQAEKLQNLQQQWRNAAVMEKAVAKGDAAAVAKKAAEDARAAQEAQVDALFASDEEDEDYNPEAMDAEFPDEPPRGVGGAAGGAAGAGGQYDDLEDDFELDDDDLFGEGEEGGAAAGGKDAHTSGGGGGSAPPPRKKAKHRAVMDEDEDEDE</sequence>
<dbReference type="Gene3D" id="1.25.40.10">
    <property type="entry name" value="Tetratricopeptide repeat domain"/>
    <property type="match status" value="3"/>
</dbReference>
<dbReference type="SUPFAM" id="SSF48452">
    <property type="entry name" value="TPR-like"/>
    <property type="match status" value="3"/>
</dbReference>
<keyword evidence="7" id="KW-1185">Reference proteome</keyword>
<dbReference type="GO" id="GO:0016593">
    <property type="term" value="C:Cdc73/Paf1 complex"/>
    <property type="evidence" value="ECO:0007669"/>
    <property type="project" value="TreeGrafter"/>
</dbReference>
<organism evidence="6 7">
    <name type="scientific">Chlorella sorokiniana</name>
    <name type="common">Freshwater green alga</name>
    <dbReference type="NCBI Taxonomy" id="3076"/>
    <lineage>
        <taxon>Eukaryota</taxon>
        <taxon>Viridiplantae</taxon>
        <taxon>Chlorophyta</taxon>
        <taxon>core chlorophytes</taxon>
        <taxon>Trebouxiophyceae</taxon>
        <taxon>Chlorellales</taxon>
        <taxon>Chlorellaceae</taxon>
        <taxon>Chlorella clade</taxon>
        <taxon>Chlorella</taxon>
    </lineage>
</organism>
<dbReference type="Proteomes" id="UP000239899">
    <property type="component" value="Unassembled WGS sequence"/>
</dbReference>
<comment type="caution">
    <text evidence="6">The sequence shown here is derived from an EMBL/GenBank/DDBJ whole genome shotgun (WGS) entry which is preliminary data.</text>
</comment>
<evidence type="ECO:0000256" key="1">
    <source>
        <dbReference type="ARBA" id="ARBA00022737"/>
    </source>
</evidence>
<keyword evidence="1" id="KW-0677">Repeat</keyword>
<dbReference type="PROSITE" id="PS50005">
    <property type="entry name" value="TPR"/>
    <property type="match status" value="3"/>
</dbReference>
<dbReference type="PANTHER" id="PTHR14027">
    <property type="entry name" value="RNA POLYMERASE-ASSOCIATED PROTEIN CTR9"/>
    <property type="match status" value="1"/>
</dbReference>
<feature type="repeat" description="TPR" evidence="3">
    <location>
        <begin position="687"/>
        <end position="720"/>
    </location>
</feature>
<dbReference type="GO" id="GO:0006368">
    <property type="term" value="P:transcription elongation by RNA polymerase II"/>
    <property type="evidence" value="ECO:0007669"/>
    <property type="project" value="TreeGrafter"/>
</dbReference>
<dbReference type="Pfam" id="PF13181">
    <property type="entry name" value="TPR_8"/>
    <property type="match status" value="1"/>
</dbReference>
<gene>
    <name evidence="6" type="ORF">C2E21_0233</name>
</gene>
<feature type="compositionally biased region" description="Acidic residues" evidence="5">
    <location>
        <begin position="981"/>
        <end position="1000"/>
    </location>
</feature>
<dbReference type="InterPro" id="IPR019734">
    <property type="entry name" value="TPR_rpt"/>
</dbReference>
<dbReference type="InterPro" id="IPR031101">
    <property type="entry name" value="Ctr9"/>
</dbReference>
<evidence type="ECO:0000313" key="7">
    <source>
        <dbReference type="Proteomes" id="UP000239899"/>
    </source>
</evidence>
<keyword evidence="4" id="KW-0175">Coiled coil</keyword>